<keyword evidence="4 8" id="KW-0479">Metal-binding</keyword>
<keyword evidence="10" id="KW-1185">Reference proteome</keyword>
<evidence type="ECO:0000256" key="8">
    <source>
        <dbReference type="RuleBase" id="RU000461"/>
    </source>
</evidence>
<comment type="cofactor">
    <cofactor evidence="1">
        <name>heme</name>
        <dbReference type="ChEBI" id="CHEBI:30413"/>
    </cofactor>
</comment>
<dbReference type="InterPro" id="IPR001128">
    <property type="entry name" value="Cyt_P450"/>
</dbReference>
<comment type="similarity">
    <text evidence="2 8">Belongs to the cytochrome P450 family.</text>
</comment>
<dbReference type="SUPFAM" id="SSF48264">
    <property type="entry name" value="Cytochrome P450"/>
    <property type="match status" value="1"/>
</dbReference>
<dbReference type="Gene3D" id="1.10.630.10">
    <property type="entry name" value="Cytochrome P450"/>
    <property type="match status" value="1"/>
</dbReference>
<gene>
    <name evidence="9" type="ORF">CITCOLO1_LOCUS16977</name>
</gene>
<dbReference type="InterPro" id="IPR036396">
    <property type="entry name" value="Cyt_P450_sf"/>
</dbReference>
<proteinExistence type="inferred from homology"/>
<evidence type="ECO:0000256" key="1">
    <source>
        <dbReference type="ARBA" id="ARBA00001971"/>
    </source>
</evidence>
<name>A0ABP0YW21_9ROSI</name>
<evidence type="ECO:0000256" key="3">
    <source>
        <dbReference type="ARBA" id="ARBA00022617"/>
    </source>
</evidence>
<accession>A0ABP0YW21</accession>
<reference evidence="9 10" key="1">
    <citation type="submission" date="2024-03" db="EMBL/GenBank/DDBJ databases">
        <authorList>
            <person name="Gkanogiannis A."/>
            <person name="Becerra Lopez-Lavalle L."/>
        </authorList>
    </citation>
    <scope>NUCLEOTIDE SEQUENCE [LARGE SCALE GENOMIC DNA]</scope>
</reference>
<evidence type="ECO:0000256" key="2">
    <source>
        <dbReference type="ARBA" id="ARBA00010617"/>
    </source>
</evidence>
<evidence type="ECO:0000256" key="4">
    <source>
        <dbReference type="ARBA" id="ARBA00022723"/>
    </source>
</evidence>
<sequence>MPELLKKARDFQQGNRRARESDWKGKMGRRKRYYEITIYMEAIAKETMRLHPAVPMLVPRLCKESCEVGGYNIEKDSRVVVNVLAIGRDPTVWENPNEFDPGRFIIKNMDIKGLHNFEFLPFGSGRRMCPGYSLGFQVILSTLANLLHGFSWKLPDNIKNEDLNMDEANGLTIPRKFPLIALATPRLPIHVYNLE</sequence>
<dbReference type="PRINTS" id="PR00463">
    <property type="entry name" value="EP450I"/>
</dbReference>
<dbReference type="Proteomes" id="UP001642487">
    <property type="component" value="Chromosome 6"/>
</dbReference>
<dbReference type="PROSITE" id="PS00086">
    <property type="entry name" value="CYTOCHROME_P450"/>
    <property type="match status" value="1"/>
</dbReference>
<evidence type="ECO:0000313" key="10">
    <source>
        <dbReference type="Proteomes" id="UP001642487"/>
    </source>
</evidence>
<dbReference type="InterPro" id="IPR002401">
    <property type="entry name" value="Cyt_P450_E_grp-I"/>
</dbReference>
<evidence type="ECO:0000313" key="9">
    <source>
        <dbReference type="EMBL" id="CAK9324735.1"/>
    </source>
</evidence>
<evidence type="ECO:0000256" key="7">
    <source>
        <dbReference type="ARBA" id="ARBA00023033"/>
    </source>
</evidence>
<evidence type="ECO:0000256" key="5">
    <source>
        <dbReference type="ARBA" id="ARBA00023002"/>
    </source>
</evidence>
<keyword evidence="5 8" id="KW-0560">Oxidoreductase</keyword>
<protein>
    <recommendedName>
        <fullName evidence="11">Cytochrome P450</fullName>
    </recommendedName>
</protein>
<dbReference type="InterPro" id="IPR017972">
    <property type="entry name" value="Cyt_P450_CS"/>
</dbReference>
<dbReference type="PANTHER" id="PTHR47944">
    <property type="entry name" value="CYTOCHROME P450 98A9"/>
    <property type="match status" value="1"/>
</dbReference>
<organism evidence="9 10">
    <name type="scientific">Citrullus colocynthis</name>
    <name type="common">colocynth</name>
    <dbReference type="NCBI Taxonomy" id="252529"/>
    <lineage>
        <taxon>Eukaryota</taxon>
        <taxon>Viridiplantae</taxon>
        <taxon>Streptophyta</taxon>
        <taxon>Embryophyta</taxon>
        <taxon>Tracheophyta</taxon>
        <taxon>Spermatophyta</taxon>
        <taxon>Magnoliopsida</taxon>
        <taxon>eudicotyledons</taxon>
        <taxon>Gunneridae</taxon>
        <taxon>Pentapetalae</taxon>
        <taxon>rosids</taxon>
        <taxon>fabids</taxon>
        <taxon>Cucurbitales</taxon>
        <taxon>Cucurbitaceae</taxon>
        <taxon>Benincaseae</taxon>
        <taxon>Citrullus</taxon>
    </lineage>
</organism>
<evidence type="ECO:0008006" key="11">
    <source>
        <dbReference type="Google" id="ProtNLM"/>
    </source>
</evidence>
<keyword evidence="3 8" id="KW-0349">Heme</keyword>
<dbReference type="EMBL" id="OZ021740">
    <property type="protein sequence ID" value="CAK9324735.1"/>
    <property type="molecule type" value="Genomic_DNA"/>
</dbReference>
<keyword evidence="7 8" id="KW-0503">Monooxygenase</keyword>
<evidence type="ECO:0000256" key="6">
    <source>
        <dbReference type="ARBA" id="ARBA00023004"/>
    </source>
</evidence>
<dbReference type="PANTHER" id="PTHR47944:SF4">
    <property type="entry name" value="OS09G0441700 PROTEIN"/>
    <property type="match status" value="1"/>
</dbReference>
<keyword evidence="6 8" id="KW-0408">Iron</keyword>
<dbReference type="Pfam" id="PF00067">
    <property type="entry name" value="p450"/>
    <property type="match status" value="1"/>
</dbReference>